<organism evidence="3 4">
    <name type="scientific">Senna tora</name>
    <dbReference type="NCBI Taxonomy" id="362788"/>
    <lineage>
        <taxon>Eukaryota</taxon>
        <taxon>Viridiplantae</taxon>
        <taxon>Streptophyta</taxon>
        <taxon>Embryophyta</taxon>
        <taxon>Tracheophyta</taxon>
        <taxon>Spermatophyta</taxon>
        <taxon>Magnoliopsida</taxon>
        <taxon>eudicotyledons</taxon>
        <taxon>Gunneridae</taxon>
        <taxon>Pentapetalae</taxon>
        <taxon>rosids</taxon>
        <taxon>fabids</taxon>
        <taxon>Fabales</taxon>
        <taxon>Fabaceae</taxon>
        <taxon>Caesalpinioideae</taxon>
        <taxon>Cassia clade</taxon>
        <taxon>Senna</taxon>
    </lineage>
</organism>
<dbReference type="InterPro" id="IPR045074">
    <property type="entry name" value="GST_C_Tau"/>
</dbReference>
<proteinExistence type="predicted"/>
<evidence type="ECO:0000259" key="1">
    <source>
        <dbReference type="PROSITE" id="PS50405"/>
    </source>
</evidence>
<dbReference type="CDD" id="cd03185">
    <property type="entry name" value="GST_C_Tau"/>
    <property type="match status" value="2"/>
</dbReference>
<gene>
    <name evidence="2" type="ORF">G2W53_035944</name>
    <name evidence="3" type="ORF">G2W53_035956</name>
</gene>
<dbReference type="InterPro" id="IPR036282">
    <property type="entry name" value="Glutathione-S-Trfase_C_sf"/>
</dbReference>
<protein>
    <submittedName>
        <fullName evidence="3">Glutathione S-transferase U17-like</fullName>
    </submittedName>
</protein>
<evidence type="ECO:0000313" key="4">
    <source>
        <dbReference type="Proteomes" id="UP000634136"/>
    </source>
</evidence>
<feature type="domain" description="GST C-terminal" evidence="1">
    <location>
        <begin position="114"/>
        <end position="253"/>
    </location>
</feature>
<dbReference type="InterPro" id="IPR045073">
    <property type="entry name" value="Omega/Tau-like"/>
</dbReference>
<keyword evidence="3" id="KW-0808">Transferase</keyword>
<dbReference type="GO" id="GO:0005737">
    <property type="term" value="C:cytoplasm"/>
    <property type="evidence" value="ECO:0007669"/>
    <property type="project" value="TreeGrafter"/>
</dbReference>
<reference evidence="3" key="1">
    <citation type="submission" date="2020-09" db="EMBL/GenBank/DDBJ databases">
        <title>Genome-Enabled Discovery of Anthraquinone Biosynthesis in Senna tora.</title>
        <authorList>
            <person name="Kang S.-H."/>
            <person name="Pandey R.P."/>
            <person name="Lee C.-M."/>
            <person name="Sim J.-S."/>
            <person name="Jeong J.-T."/>
            <person name="Choi B.-S."/>
            <person name="Jung M."/>
            <person name="Ginzburg D."/>
            <person name="Zhao K."/>
            <person name="Won S.Y."/>
            <person name="Oh T.-J."/>
            <person name="Yu Y."/>
            <person name="Kim N.-H."/>
            <person name="Lee O.R."/>
            <person name="Lee T.-H."/>
            <person name="Bashyal P."/>
            <person name="Kim T.-S."/>
            <person name="Lee W.-H."/>
            <person name="Kawkins C."/>
            <person name="Kim C.-K."/>
            <person name="Kim J.S."/>
            <person name="Ahn B.O."/>
            <person name="Rhee S.Y."/>
            <person name="Sohng J.K."/>
        </authorList>
    </citation>
    <scope>NUCLEOTIDE SEQUENCE</scope>
    <source>
        <tissue evidence="3">Leaf</tissue>
    </source>
</reference>
<dbReference type="EMBL" id="JAAIUW010000011">
    <property type="protein sequence ID" value="KAF7809213.1"/>
    <property type="molecule type" value="Genomic_DNA"/>
</dbReference>
<dbReference type="Pfam" id="PF00043">
    <property type="entry name" value="GST_C"/>
    <property type="match status" value="2"/>
</dbReference>
<dbReference type="AlphaFoldDB" id="A0A834SRJ0"/>
<dbReference type="Proteomes" id="UP000634136">
    <property type="component" value="Unassembled WGS sequence"/>
</dbReference>
<feature type="domain" description="GST C-terminal" evidence="1">
    <location>
        <begin position="1"/>
        <end position="118"/>
    </location>
</feature>
<dbReference type="OrthoDB" id="4951845at2759"/>
<dbReference type="SUPFAM" id="SSF47616">
    <property type="entry name" value="GST C-terminal domain-like"/>
    <property type="match status" value="2"/>
</dbReference>
<evidence type="ECO:0000313" key="2">
    <source>
        <dbReference type="EMBL" id="KAF7809201.1"/>
    </source>
</evidence>
<dbReference type="GO" id="GO:0004364">
    <property type="term" value="F:glutathione transferase activity"/>
    <property type="evidence" value="ECO:0007669"/>
    <property type="project" value="InterPro"/>
</dbReference>
<dbReference type="Gene3D" id="1.20.1050.10">
    <property type="match status" value="2"/>
</dbReference>
<dbReference type="InterPro" id="IPR004046">
    <property type="entry name" value="GST_C"/>
</dbReference>
<dbReference type="GO" id="GO:0006749">
    <property type="term" value="P:glutathione metabolic process"/>
    <property type="evidence" value="ECO:0007669"/>
    <property type="project" value="InterPro"/>
</dbReference>
<sequence length="266" mass="29664">MANNDLKLLGAWFSPFANRWSLSLENILLSCDDNEAKKTYFEEVEEELVIMEDALEKCSKGKPFFGGDHIGLVDIIFGTSLRWLSAIEIMNGRKVLVESKTPALVKWAQRFVSDPNVKSVLPETEKLIEYGKAIQIRRKAAAAANIVRGTEDDEAMKTYFEELEEGLVIMEDVLEKCSKGKPFFGGDHIGLVDITLGSFLRWLSVIEIMNGRKVLVEAKTPALVKWAERFASDPNVKGVLPETEKLIEYAKAIQIKRKAAAAAAAK</sequence>
<accession>A0A834SRJ0</accession>
<dbReference type="PANTHER" id="PTHR11260:SF779">
    <property type="entry name" value="GLUTATHIONE TRANSFERASE"/>
    <property type="match status" value="1"/>
</dbReference>
<comment type="caution">
    <text evidence="3">The sequence shown here is derived from an EMBL/GenBank/DDBJ whole genome shotgun (WGS) entry which is preliminary data.</text>
</comment>
<keyword evidence="4" id="KW-1185">Reference proteome</keyword>
<dbReference type="EMBL" id="JAAIUW010000011">
    <property type="protein sequence ID" value="KAF7809201.1"/>
    <property type="molecule type" value="Genomic_DNA"/>
</dbReference>
<dbReference type="PROSITE" id="PS50405">
    <property type="entry name" value="GST_CTER"/>
    <property type="match status" value="2"/>
</dbReference>
<evidence type="ECO:0000313" key="3">
    <source>
        <dbReference type="EMBL" id="KAF7809213.1"/>
    </source>
</evidence>
<dbReference type="InterPro" id="IPR010987">
    <property type="entry name" value="Glutathione-S-Trfase_C-like"/>
</dbReference>
<name>A0A834SRJ0_9FABA</name>
<dbReference type="PANTHER" id="PTHR11260">
    <property type="entry name" value="GLUTATHIONE S-TRANSFERASE, GST, SUPERFAMILY, GST DOMAIN CONTAINING"/>
    <property type="match status" value="1"/>
</dbReference>